<dbReference type="EMBL" id="CP134501">
    <property type="protein sequence ID" value="WNF31955.1"/>
    <property type="molecule type" value="Genomic_DNA"/>
</dbReference>
<proteinExistence type="inferred from homology"/>
<dbReference type="Gene3D" id="1.10.600.10">
    <property type="entry name" value="Farnesyl Diphosphate Synthase"/>
    <property type="match status" value="1"/>
</dbReference>
<dbReference type="Pfam" id="PF00348">
    <property type="entry name" value="polyprenyl_synt"/>
    <property type="match status" value="1"/>
</dbReference>
<dbReference type="NCBIfam" id="TIGR02748">
    <property type="entry name" value="GerC3_HepT"/>
    <property type="match status" value="1"/>
</dbReference>
<keyword evidence="8" id="KW-1185">Reference proteome</keyword>
<dbReference type="SFLD" id="SFLDS00005">
    <property type="entry name" value="Isoprenoid_Synthase_Type_I"/>
    <property type="match status" value="1"/>
</dbReference>
<reference evidence="7 8" key="1">
    <citation type="submission" date="2023-09" db="EMBL/GenBank/DDBJ databases">
        <title>Different Types of Thermotolerant Ring-Cleaving Dioxygenases derived from Aeribacillus composti HB-1 applied for multiple aromatic hydrocarbons removal.</title>
        <authorList>
            <person name="Cao L."/>
            <person name="Li M."/>
            <person name="Ma T."/>
        </authorList>
    </citation>
    <scope>NUCLEOTIDE SEQUENCE [LARGE SCALE GENOMIC DNA]</scope>
    <source>
        <strain evidence="7 8">HB-1</strain>
    </source>
</reference>
<evidence type="ECO:0000256" key="2">
    <source>
        <dbReference type="ARBA" id="ARBA00006706"/>
    </source>
</evidence>
<evidence type="ECO:0000256" key="5">
    <source>
        <dbReference type="ARBA" id="ARBA00022842"/>
    </source>
</evidence>
<dbReference type="InterPro" id="IPR008949">
    <property type="entry name" value="Isoprenoid_synthase_dom_sf"/>
</dbReference>
<evidence type="ECO:0000313" key="7">
    <source>
        <dbReference type="EMBL" id="WNF31955.1"/>
    </source>
</evidence>
<evidence type="ECO:0000313" key="8">
    <source>
        <dbReference type="Proteomes" id="UP001303701"/>
    </source>
</evidence>
<organism evidence="7 8">
    <name type="scientific">Aeribacillus composti</name>
    <dbReference type="NCBI Taxonomy" id="1868734"/>
    <lineage>
        <taxon>Bacteria</taxon>
        <taxon>Bacillati</taxon>
        <taxon>Bacillota</taxon>
        <taxon>Bacilli</taxon>
        <taxon>Bacillales</taxon>
        <taxon>Bacillaceae</taxon>
        <taxon>Aeribacillus</taxon>
    </lineage>
</organism>
<dbReference type="Proteomes" id="UP001303701">
    <property type="component" value="Chromosome"/>
</dbReference>
<dbReference type="PANTHER" id="PTHR12001">
    <property type="entry name" value="GERANYLGERANYL PYROPHOSPHATE SYNTHASE"/>
    <property type="match status" value="1"/>
</dbReference>
<keyword evidence="4" id="KW-0479">Metal-binding</keyword>
<comment type="cofactor">
    <cofactor evidence="1">
        <name>Mg(2+)</name>
        <dbReference type="ChEBI" id="CHEBI:18420"/>
    </cofactor>
</comment>
<evidence type="ECO:0000256" key="6">
    <source>
        <dbReference type="RuleBase" id="RU004466"/>
    </source>
</evidence>
<dbReference type="InterPro" id="IPR033749">
    <property type="entry name" value="Polyprenyl_synt_CS"/>
</dbReference>
<protein>
    <submittedName>
        <fullName evidence="7">Heptaprenyl diphosphate synthase component II</fullName>
    </submittedName>
</protein>
<dbReference type="PROSITE" id="PS00723">
    <property type="entry name" value="POLYPRENYL_SYNTHASE_1"/>
    <property type="match status" value="1"/>
</dbReference>
<dbReference type="PROSITE" id="PS00444">
    <property type="entry name" value="POLYPRENYL_SYNTHASE_2"/>
    <property type="match status" value="1"/>
</dbReference>
<name>A0ABY9W740_9BACI</name>
<gene>
    <name evidence="7" type="primary">hepT</name>
    <name evidence="7" type="ORF">RI196_11715</name>
</gene>
<sequence length="320" mass="36449">MKLKSFYSFLTKDLEVIENELLSSVQTKDPLIREAGIHLLQAGGKRIRPVFVLLSGMFGDYNIDRMKPVAVALELIHSASLVHDDVIDNAELRRGKPTVNAKWDNRIAMYVGDYLFARALEIITELDEPLIHRVLSKALVELCLGEIEQINDKYNFDQSYRTYVKRIKRKTALLIAVSCQLGALASGAPESVCKKLYLYGYYVGISYQIIDDLLDFISTEEELGKPVGSDLLQGNITLPVLFAMQNEELRKKIVKINNQTTAEEIKPIIYEIKKSRAIEQSMNISDRYLQKSFHQLEGLKHGKARTSLYNIAKYIGKRKF</sequence>
<accession>A0ABY9W740</accession>
<dbReference type="PANTHER" id="PTHR12001:SF69">
    <property type="entry name" value="ALL TRANS-POLYPRENYL-DIPHOSPHATE SYNTHASE PDSS1"/>
    <property type="match status" value="1"/>
</dbReference>
<evidence type="ECO:0000256" key="4">
    <source>
        <dbReference type="ARBA" id="ARBA00022723"/>
    </source>
</evidence>
<dbReference type="CDD" id="cd00685">
    <property type="entry name" value="Trans_IPPS_HT"/>
    <property type="match status" value="1"/>
</dbReference>
<keyword evidence="3 6" id="KW-0808">Transferase</keyword>
<dbReference type="GeneID" id="301126649"/>
<dbReference type="RefSeq" id="WP_311066277.1">
    <property type="nucleotide sequence ID" value="NZ_CP134501.1"/>
</dbReference>
<comment type="similarity">
    <text evidence="2 6">Belongs to the FPP/GGPP synthase family.</text>
</comment>
<dbReference type="SUPFAM" id="SSF48576">
    <property type="entry name" value="Terpenoid synthases"/>
    <property type="match status" value="1"/>
</dbReference>
<dbReference type="InterPro" id="IPR000092">
    <property type="entry name" value="Polyprenyl_synt"/>
</dbReference>
<evidence type="ECO:0000256" key="3">
    <source>
        <dbReference type="ARBA" id="ARBA00022679"/>
    </source>
</evidence>
<dbReference type="InterPro" id="IPR014119">
    <property type="entry name" value="GerC3_HepT"/>
</dbReference>
<keyword evidence="5" id="KW-0460">Magnesium</keyword>
<evidence type="ECO:0000256" key="1">
    <source>
        <dbReference type="ARBA" id="ARBA00001946"/>
    </source>
</evidence>